<dbReference type="RefSeq" id="WP_168935563.1">
    <property type="nucleotide sequence ID" value="NZ_JABAFY010000019.1"/>
</dbReference>
<evidence type="ECO:0000313" key="1">
    <source>
        <dbReference type="EMBL" id="NME52182.1"/>
    </source>
</evidence>
<reference evidence="1 2" key="1">
    <citation type="submission" date="2020-04" db="EMBL/GenBank/DDBJ databases">
        <authorList>
            <person name="Hitch T.C.A."/>
            <person name="Wylensek D."/>
            <person name="Clavel T."/>
        </authorList>
    </citation>
    <scope>NUCLEOTIDE SEQUENCE [LARGE SCALE GENOMIC DNA]</scope>
    <source>
        <strain evidence="1 2">PG-251-APC-1</strain>
    </source>
</reference>
<name>A0A848CAA0_9BACT</name>
<proteinExistence type="predicted"/>
<gene>
    <name evidence="1" type="ORF">HF854_06495</name>
</gene>
<organism evidence="1 2">
    <name type="scientific">Desulfovibrio piger</name>
    <dbReference type="NCBI Taxonomy" id="901"/>
    <lineage>
        <taxon>Bacteria</taxon>
        <taxon>Pseudomonadati</taxon>
        <taxon>Thermodesulfobacteriota</taxon>
        <taxon>Desulfovibrionia</taxon>
        <taxon>Desulfovibrionales</taxon>
        <taxon>Desulfovibrionaceae</taxon>
        <taxon>Desulfovibrio</taxon>
    </lineage>
</organism>
<comment type="caution">
    <text evidence="1">The sequence shown here is derived from an EMBL/GenBank/DDBJ whole genome shotgun (WGS) entry which is preliminary data.</text>
</comment>
<dbReference type="EMBL" id="JABAFY010000019">
    <property type="protein sequence ID" value="NME52182.1"/>
    <property type="molecule type" value="Genomic_DNA"/>
</dbReference>
<sequence>MFEGCLTRIHSGMATIPLVQMADSAQNITMSVGVGVPIHEIPRLGGENMIKDNLFDFKKVERFAKSILEPNGPTLTGQWMDAVGPFKHLYPQGIAKGCHRTMHGHFIGDALTVMKDPRLSCVDFFRHLGTDIVTKNGLPILPSCISEKIVTLLNLYDPALNMTLTKLSPWVNLNILDAGASILAVGHAGSSVIDIITGSAEWGAGYAINTFGVGACDIATGVATQNPILIGAGAVDIVCGTVTAYDYYSQPFLCGVPVVDILQSSTLGACVAALLTGIELYTQRGKISSWESVKTLAKRITQGGLMSALSVISAPVAITTAIGISGAKLAVQQVNDLETSIRAMPLTGAFARHVNDYVIDAYIGRDKYKSMEKKLERFYGLR</sequence>
<protein>
    <submittedName>
        <fullName evidence="1">Uncharacterized protein</fullName>
    </submittedName>
</protein>
<accession>A0A848CAA0</accession>
<dbReference type="AlphaFoldDB" id="A0A848CAA0"/>
<evidence type="ECO:0000313" key="2">
    <source>
        <dbReference type="Proteomes" id="UP000522333"/>
    </source>
</evidence>
<dbReference type="Proteomes" id="UP000522333">
    <property type="component" value="Unassembled WGS sequence"/>
</dbReference>